<comment type="caution">
    <text evidence="1">The sequence shown here is derived from an EMBL/GenBank/DDBJ whole genome shotgun (WGS) entry which is preliminary data.</text>
</comment>
<reference evidence="1" key="1">
    <citation type="journal article" date="2014" name="Front. Microbiol.">
        <title>High frequency of phylogenetically diverse reductive dehalogenase-homologous genes in deep subseafloor sedimentary metagenomes.</title>
        <authorList>
            <person name="Kawai M."/>
            <person name="Futagami T."/>
            <person name="Toyoda A."/>
            <person name="Takaki Y."/>
            <person name="Nishi S."/>
            <person name="Hori S."/>
            <person name="Arai W."/>
            <person name="Tsubouchi T."/>
            <person name="Morono Y."/>
            <person name="Uchiyama I."/>
            <person name="Ito T."/>
            <person name="Fujiyama A."/>
            <person name="Inagaki F."/>
            <person name="Takami H."/>
        </authorList>
    </citation>
    <scope>NUCLEOTIDE SEQUENCE</scope>
    <source>
        <strain evidence="1">Expedition CK06-06</strain>
    </source>
</reference>
<organism evidence="1">
    <name type="scientific">marine sediment metagenome</name>
    <dbReference type="NCBI Taxonomy" id="412755"/>
    <lineage>
        <taxon>unclassified sequences</taxon>
        <taxon>metagenomes</taxon>
        <taxon>ecological metagenomes</taxon>
    </lineage>
</organism>
<protein>
    <submittedName>
        <fullName evidence="1">Uncharacterized protein</fullName>
    </submittedName>
</protein>
<sequence length="57" mass="6590">FKGFHTVFYVNICQGDVDCHGAWFDEKIYYEFSPTSVLYQQILYPISDPGSQLSFST</sequence>
<accession>X1MD95</accession>
<dbReference type="AlphaFoldDB" id="X1MD95"/>
<dbReference type="EMBL" id="BARV01003860">
    <property type="protein sequence ID" value="GAI12655.1"/>
    <property type="molecule type" value="Genomic_DNA"/>
</dbReference>
<feature type="non-terminal residue" evidence="1">
    <location>
        <position position="1"/>
    </location>
</feature>
<name>X1MD95_9ZZZZ</name>
<evidence type="ECO:0000313" key="1">
    <source>
        <dbReference type="EMBL" id="GAI12655.1"/>
    </source>
</evidence>
<proteinExistence type="predicted"/>
<gene>
    <name evidence="1" type="ORF">S06H3_08959</name>
</gene>